<dbReference type="OrthoDB" id="843225at2759"/>
<evidence type="ECO:0000259" key="1">
    <source>
        <dbReference type="Pfam" id="PF00582"/>
    </source>
</evidence>
<dbReference type="PANTHER" id="PTHR46989:SF3">
    <property type="entry name" value="USPA DOMAIN-CONTAINING PROTEIN"/>
    <property type="match status" value="1"/>
</dbReference>
<dbReference type="PRINTS" id="PR01438">
    <property type="entry name" value="UNVRSLSTRESS"/>
</dbReference>
<dbReference type="AlphaFoldDB" id="A0A183AAE6"/>
<dbReference type="WBParaSite" id="ECPE_0000393801-mRNA-1">
    <property type="protein sequence ID" value="ECPE_0000393801-mRNA-1"/>
    <property type="gene ID" value="ECPE_0000393801"/>
</dbReference>
<dbReference type="InterPro" id="IPR006015">
    <property type="entry name" value="Universal_stress_UspA"/>
</dbReference>
<dbReference type="InterPro" id="IPR014729">
    <property type="entry name" value="Rossmann-like_a/b/a_fold"/>
</dbReference>
<dbReference type="SUPFAM" id="SSF52402">
    <property type="entry name" value="Adenine nucleotide alpha hydrolases-like"/>
    <property type="match status" value="1"/>
</dbReference>
<reference evidence="2 3" key="2">
    <citation type="submission" date="2018-11" db="EMBL/GenBank/DDBJ databases">
        <authorList>
            <consortium name="Pathogen Informatics"/>
        </authorList>
    </citation>
    <scope>NUCLEOTIDE SEQUENCE [LARGE SCALE GENOMIC DNA]</scope>
    <source>
        <strain evidence="2 3">Egypt</strain>
    </source>
</reference>
<keyword evidence="3" id="KW-1185">Reference proteome</keyword>
<sequence length="171" mass="19294">MSSATSPDLSETERRIMIPIDHSVHSKRAVEWYLHYLSKQDDLLILVHSIEPISTDTFVGTILEDFPATFSNTCKISETAIEDGKQLCRDIAHLIEKEKGITLRKVLYIDHKPGHMIVTAANELKPHLIVMGNRGVGRMRETFLGSVSNYVLHHANVPVCIVPPERSTHFK</sequence>
<evidence type="ECO:0000313" key="2">
    <source>
        <dbReference type="EMBL" id="VDP71056.1"/>
    </source>
</evidence>
<evidence type="ECO:0000313" key="3">
    <source>
        <dbReference type="Proteomes" id="UP000272942"/>
    </source>
</evidence>
<dbReference type="Proteomes" id="UP000272942">
    <property type="component" value="Unassembled WGS sequence"/>
</dbReference>
<reference evidence="4" key="1">
    <citation type="submission" date="2016-06" db="UniProtKB">
        <authorList>
            <consortium name="WormBaseParasite"/>
        </authorList>
    </citation>
    <scope>IDENTIFICATION</scope>
</reference>
<organism evidence="4">
    <name type="scientific">Echinostoma caproni</name>
    <dbReference type="NCBI Taxonomy" id="27848"/>
    <lineage>
        <taxon>Eukaryota</taxon>
        <taxon>Metazoa</taxon>
        <taxon>Spiralia</taxon>
        <taxon>Lophotrochozoa</taxon>
        <taxon>Platyhelminthes</taxon>
        <taxon>Trematoda</taxon>
        <taxon>Digenea</taxon>
        <taxon>Plagiorchiida</taxon>
        <taxon>Echinostomata</taxon>
        <taxon>Echinostomatoidea</taxon>
        <taxon>Echinostomatidae</taxon>
        <taxon>Echinostoma</taxon>
    </lineage>
</organism>
<dbReference type="CDD" id="cd23659">
    <property type="entry name" value="USP_At3g01520-like"/>
    <property type="match status" value="1"/>
</dbReference>
<accession>A0A183AAE6</accession>
<protein>
    <submittedName>
        <fullName evidence="4">Usp domain-containing protein</fullName>
    </submittedName>
</protein>
<gene>
    <name evidence="2" type="ORF">ECPE_LOCUS3931</name>
</gene>
<name>A0A183AAE6_9TREM</name>
<dbReference type="Gene3D" id="3.40.50.620">
    <property type="entry name" value="HUPs"/>
    <property type="match status" value="1"/>
</dbReference>
<dbReference type="PANTHER" id="PTHR46989">
    <property type="entry name" value="USP DOMAIN-CONTAINING PROTEIN"/>
    <property type="match status" value="1"/>
</dbReference>
<evidence type="ECO:0000313" key="4">
    <source>
        <dbReference type="WBParaSite" id="ECPE_0000393801-mRNA-1"/>
    </source>
</evidence>
<dbReference type="Pfam" id="PF00582">
    <property type="entry name" value="Usp"/>
    <property type="match status" value="1"/>
</dbReference>
<feature type="domain" description="UspA" evidence="1">
    <location>
        <begin position="14"/>
        <end position="163"/>
    </location>
</feature>
<dbReference type="EMBL" id="UZAN01040823">
    <property type="protein sequence ID" value="VDP71056.1"/>
    <property type="molecule type" value="Genomic_DNA"/>
</dbReference>
<dbReference type="InterPro" id="IPR006016">
    <property type="entry name" value="UspA"/>
</dbReference>
<proteinExistence type="predicted"/>